<evidence type="ECO:0000313" key="3">
    <source>
        <dbReference type="Proteomes" id="UP000037043"/>
    </source>
</evidence>
<accession>A0A0L6Z661</accession>
<keyword evidence="3" id="KW-1185">Reference proteome</keyword>
<dbReference type="RefSeq" id="WP_052222803.1">
    <property type="nucleotide sequence ID" value="NZ_LHUR01000042.1"/>
</dbReference>
<feature type="domain" description="Phospholipase C/D" evidence="1">
    <location>
        <begin position="5"/>
        <end position="141"/>
    </location>
</feature>
<organism evidence="2 3">
    <name type="scientific">Clostridium homopropionicum DSM 5847</name>
    <dbReference type="NCBI Taxonomy" id="1121318"/>
    <lineage>
        <taxon>Bacteria</taxon>
        <taxon>Bacillati</taxon>
        <taxon>Bacillota</taxon>
        <taxon>Clostridia</taxon>
        <taxon>Eubacteriales</taxon>
        <taxon>Clostridiaceae</taxon>
        <taxon>Clostridium</taxon>
    </lineage>
</organism>
<reference evidence="3" key="1">
    <citation type="submission" date="2015-08" db="EMBL/GenBank/DDBJ databases">
        <title>Genome sequence of the strict anaerobe Clostridium homopropionicum LuHBu1 (DSM 5847T).</title>
        <authorList>
            <person name="Poehlein A."/>
            <person name="Beck M."/>
            <person name="Schiel-Bengelsdorf B."/>
            <person name="Bengelsdorf F.R."/>
            <person name="Daniel R."/>
            <person name="Duerre P."/>
        </authorList>
    </citation>
    <scope>NUCLEOTIDE SEQUENCE [LARGE SCALE GENOMIC DNA]</scope>
    <source>
        <strain evidence="3">DSM 5847</strain>
    </source>
</reference>
<dbReference type="PATRIC" id="fig|1121318.3.peg.3356"/>
<protein>
    <recommendedName>
        <fullName evidence="1">Phospholipase C/D domain-containing protein</fullName>
    </recommendedName>
</protein>
<dbReference type="Pfam" id="PF00882">
    <property type="entry name" value="Zn_dep_PLPC"/>
    <property type="match status" value="1"/>
</dbReference>
<sequence length="193" mass="22490">MIVNTHLLMSHILYDYLSKRQNIKINKLAFLYGCVKPDINNADINQEHTLDNSINSLNKYSEKLLTNNISIKDFSVSLGVICHFICDYFCLYHNDEYCLKNNFQHFLYEIRLHYKFLILLLMGKLKIDNFIPSEKDLIPMVLELQQKYFLEEKNLTRDIKYALSSAAAISEFILCSSEIALNSSKALTSEIYP</sequence>
<gene>
    <name evidence="2" type="ORF">CLHOM_33610</name>
</gene>
<dbReference type="AlphaFoldDB" id="A0A0L6Z661"/>
<dbReference type="SUPFAM" id="SSF48537">
    <property type="entry name" value="Phospholipase C/P1 nuclease"/>
    <property type="match status" value="1"/>
</dbReference>
<comment type="caution">
    <text evidence="2">The sequence shown here is derived from an EMBL/GenBank/DDBJ whole genome shotgun (WGS) entry which is preliminary data.</text>
</comment>
<dbReference type="InterPro" id="IPR008947">
    <property type="entry name" value="PLipase_C/P1_nuclease_dom_sf"/>
</dbReference>
<dbReference type="GO" id="GO:0016788">
    <property type="term" value="F:hydrolase activity, acting on ester bonds"/>
    <property type="evidence" value="ECO:0007669"/>
    <property type="project" value="InterPro"/>
</dbReference>
<dbReference type="Proteomes" id="UP000037043">
    <property type="component" value="Unassembled WGS sequence"/>
</dbReference>
<name>A0A0L6Z661_9CLOT</name>
<dbReference type="STRING" id="36844.SAMN04488501_101119"/>
<dbReference type="EMBL" id="LHUR01000042">
    <property type="protein sequence ID" value="KOA18459.1"/>
    <property type="molecule type" value="Genomic_DNA"/>
</dbReference>
<proteinExistence type="predicted"/>
<evidence type="ECO:0000313" key="2">
    <source>
        <dbReference type="EMBL" id="KOA18459.1"/>
    </source>
</evidence>
<dbReference type="InterPro" id="IPR029002">
    <property type="entry name" value="PLPC/GPLD1"/>
</dbReference>
<evidence type="ECO:0000259" key="1">
    <source>
        <dbReference type="Pfam" id="PF00882"/>
    </source>
</evidence>